<feature type="transmembrane region" description="Helical" evidence="8">
    <location>
        <begin position="360"/>
        <end position="383"/>
    </location>
</feature>
<reference evidence="11" key="1">
    <citation type="thesis" date="2021" institute="BYU ScholarsArchive" country="Provo, UT, USA">
        <title>Applications of and Algorithms for Genome Assembly and Genomic Analyses with an Emphasis on Marine Teleosts.</title>
        <authorList>
            <person name="Pickett B.D."/>
        </authorList>
    </citation>
    <scope>NUCLEOTIDE SEQUENCE</scope>
    <source>
        <strain evidence="11">HI-2016</strain>
    </source>
</reference>
<evidence type="ECO:0000259" key="10">
    <source>
        <dbReference type="PROSITE" id="PS50853"/>
    </source>
</evidence>
<evidence type="ECO:0000313" key="12">
    <source>
        <dbReference type="Proteomes" id="UP000824540"/>
    </source>
</evidence>
<dbReference type="InterPro" id="IPR015321">
    <property type="entry name" value="TypeI_recpt_CBD"/>
</dbReference>
<evidence type="ECO:0000256" key="8">
    <source>
        <dbReference type="SAM" id="Phobius"/>
    </source>
</evidence>
<proteinExistence type="predicted"/>
<dbReference type="InterPro" id="IPR013783">
    <property type="entry name" value="Ig-like_fold"/>
</dbReference>
<feature type="signal peptide" evidence="9">
    <location>
        <begin position="1"/>
        <end position="24"/>
    </location>
</feature>
<dbReference type="InterPro" id="IPR003961">
    <property type="entry name" value="FN3_dom"/>
</dbReference>
<comment type="subcellular location">
    <subcellularLocation>
        <location evidence="1">Membrane</location>
        <topology evidence="1">Single-pass type I membrane protein</topology>
    </subcellularLocation>
</comment>
<dbReference type="Pfam" id="PF09240">
    <property type="entry name" value="IL6Ra-bind"/>
    <property type="match status" value="1"/>
</dbReference>
<dbReference type="GO" id="GO:0004896">
    <property type="term" value="F:cytokine receptor activity"/>
    <property type="evidence" value="ECO:0007669"/>
    <property type="project" value="TreeGrafter"/>
</dbReference>
<evidence type="ECO:0000256" key="3">
    <source>
        <dbReference type="ARBA" id="ARBA00022729"/>
    </source>
</evidence>
<dbReference type="AlphaFoldDB" id="A0A8T2PIH8"/>
<feature type="domain" description="Fibronectin type-III" evidence="10">
    <location>
        <begin position="256"/>
        <end position="355"/>
    </location>
</feature>
<accession>A0A8T2PIH8</accession>
<dbReference type="Gene3D" id="2.60.40.10">
    <property type="entry name" value="Immunoglobulins"/>
    <property type="match status" value="3"/>
</dbReference>
<evidence type="ECO:0000256" key="6">
    <source>
        <dbReference type="ARBA" id="ARBA00023170"/>
    </source>
</evidence>
<sequence length="416" mass="47874">MKCMVWMQFSTMLVLLSQYTAVCRITVPPPDGLEVVDLEHLGEVLIHWALPVSLQNLTDCSVRFQLQYFDTYEDRWATIRTIHLNYRAQFDLEKDVRVRVFTMLRGSCVNGSEVLSPGVEAVLKPPNKGSADSRVENFSCVFYQRELMECSWGKGSDKSIRPDYHLYYWHRGMEQTLECPDYIRSNGLRTGCSFTWESLQEFTEFNICVNGSSVEGPVRPAYFSLQIQNHADPPQAVMDSGQSHACRFVPTVKPAAIETMSLEAQPDGQFHLEWEPPEGRVPDVCLEYEVESGHTDAMEEQLQRNITMDTTLTYISMDQNRTNCFRVRSRVHEFCADTSFWSEWSQPSCFPVSEPVATETILLCILAVSVILLLILLLCLWKFREWLKMYGRKIVTFYIPYGPKEDFTIPPTGRKV</sequence>
<dbReference type="EMBL" id="JAFBMS010000006">
    <property type="protein sequence ID" value="KAG9351989.1"/>
    <property type="molecule type" value="Genomic_DNA"/>
</dbReference>
<keyword evidence="5 8" id="KW-0472">Membrane</keyword>
<dbReference type="PROSITE" id="PS50853">
    <property type="entry name" value="FN3"/>
    <property type="match status" value="1"/>
</dbReference>
<dbReference type="OrthoDB" id="9826641at2759"/>
<keyword evidence="6" id="KW-0675">Receptor</keyword>
<protein>
    <recommendedName>
        <fullName evidence="10">Fibronectin type-III domain-containing protein</fullName>
    </recommendedName>
</protein>
<evidence type="ECO:0000256" key="1">
    <source>
        <dbReference type="ARBA" id="ARBA00004479"/>
    </source>
</evidence>
<evidence type="ECO:0000256" key="9">
    <source>
        <dbReference type="SAM" id="SignalP"/>
    </source>
</evidence>
<keyword evidence="2 8" id="KW-0812">Transmembrane</keyword>
<dbReference type="PANTHER" id="PTHR23037">
    <property type="entry name" value="CYTOKINE RECEPTOR"/>
    <property type="match status" value="1"/>
</dbReference>
<keyword evidence="4 8" id="KW-1133">Transmembrane helix</keyword>
<keyword evidence="12" id="KW-1185">Reference proteome</keyword>
<dbReference type="InterPro" id="IPR036116">
    <property type="entry name" value="FN3_sf"/>
</dbReference>
<evidence type="ECO:0000256" key="7">
    <source>
        <dbReference type="ARBA" id="ARBA00023180"/>
    </source>
</evidence>
<feature type="chain" id="PRO_5035781687" description="Fibronectin type-III domain-containing protein" evidence="9">
    <location>
        <begin position="25"/>
        <end position="416"/>
    </location>
</feature>
<dbReference type="PANTHER" id="PTHR23037:SF45">
    <property type="entry name" value="INTERLEUKIN 13 RECEPTOR SUBUNIT ALPHA 2"/>
    <property type="match status" value="1"/>
</dbReference>
<dbReference type="Proteomes" id="UP000824540">
    <property type="component" value="Unassembled WGS sequence"/>
</dbReference>
<keyword evidence="3 9" id="KW-0732">Signal</keyword>
<dbReference type="SUPFAM" id="SSF49265">
    <property type="entry name" value="Fibronectin type III"/>
    <property type="match status" value="2"/>
</dbReference>
<evidence type="ECO:0000256" key="4">
    <source>
        <dbReference type="ARBA" id="ARBA00022989"/>
    </source>
</evidence>
<gene>
    <name evidence="11" type="ORF">JZ751_023240</name>
</gene>
<organism evidence="11 12">
    <name type="scientific">Albula glossodonta</name>
    <name type="common">roundjaw bonefish</name>
    <dbReference type="NCBI Taxonomy" id="121402"/>
    <lineage>
        <taxon>Eukaryota</taxon>
        <taxon>Metazoa</taxon>
        <taxon>Chordata</taxon>
        <taxon>Craniata</taxon>
        <taxon>Vertebrata</taxon>
        <taxon>Euteleostomi</taxon>
        <taxon>Actinopterygii</taxon>
        <taxon>Neopterygii</taxon>
        <taxon>Teleostei</taxon>
        <taxon>Albuliformes</taxon>
        <taxon>Albulidae</taxon>
        <taxon>Albula</taxon>
    </lineage>
</organism>
<keyword evidence="7" id="KW-0325">Glycoprotein</keyword>
<dbReference type="GO" id="GO:0009897">
    <property type="term" value="C:external side of plasma membrane"/>
    <property type="evidence" value="ECO:0007669"/>
    <property type="project" value="TreeGrafter"/>
</dbReference>
<comment type="caution">
    <text evidence="11">The sequence shown here is derived from an EMBL/GenBank/DDBJ whole genome shotgun (WGS) entry which is preliminary data.</text>
</comment>
<evidence type="ECO:0000256" key="5">
    <source>
        <dbReference type="ARBA" id="ARBA00023136"/>
    </source>
</evidence>
<name>A0A8T2PIH8_9TELE</name>
<evidence type="ECO:0000313" key="11">
    <source>
        <dbReference type="EMBL" id="KAG9351989.1"/>
    </source>
</evidence>
<evidence type="ECO:0000256" key="2">
    <source>
        <dbReference type="ARBA" id="ARBA00022692"/>
    </source>
</evidence>